<dbReference type="GO" id="GO:0005886">
    <property type="term" value="C:plasma membrane"/>
    <property type="evidence" value="ECO:0007669"/>
    <property type="project" value="TreeGrafter"/>
</dbReference>
<dbReference type="InterPro" id="IPR055342">
    <property type="entry name" value="MreC_beta-barrel_core"/>
</dbReference>
<comment type="similarity">
    <text evidence="1">Belongs to the MreC family.</text>
</comment>
<evidence type="ECO:0000259" key="5">
    <source>
        <dbReference type="Pfam" id="PF04085"/>
    </source>
</evidence>
<dbReference type="InterPro" id="IPR042175">
    <property type="entry name" value="Cell/Rod_MreC_2"/>
</dbReference>
<dbReference type="PANTHER" id="PTHR34138:SF1">
    <property type="entry name" value="CELL SHAPE-DETERMINING PROTEIN MREC"/>
    <property type="match status" value="1"/>
</dbReference>
<dbReference type="Proteomes" id="UP000530928">
    <property type="component" value="Unassembled WGS sequence"/>
</dbReference>
<dbReference type="GO" id="GO:0008360">
    <property type="term" value="P:regulation of cell shape"/>
    <property type="evidence" value="ECO:0007669"/>
    <property type="project" value="UniProtKB-KW"/>
</dbReference>
<feature type="domain" description="Rod shape-determining protein MreC beta-barrel core" evidence="5">
    <location>
        <begin position="99"/>
        <end position="231"/>
    </location>
</feature>
<proteinExistence type="inferred from homology"/>
<dbReference type="Pfam" id="PF04085">
    <property type="entry name" value="MreC"/>
    <property type="match status" value="1"/>
</dbReference>
<evidence type="ECO:0000256" key="3">
    <source>
        <dbReference type="ARBA" id="ARBA00022960"/>
    </source>
</evidence>
<keyword evidence="3" id="KW-0133">Cell shape</keyword>
<gene>
    <name evidence="6" type="ORF">HNR30_005064</name>
</gene>
<dbReference type="RefSeq" id="WP_181612484.1">
    <property type="nucleotide sequence ID" value="NZ_BAABAM010000005.1"/>
</dbReference>
<dbReference type="AlphaFoldDB" id="A0A7W0CM57"/>
<evidence type="ECO:0000256" key="4">
    <source>
        <dbReference type="ARBA" id="ARBA00032089"/>
    </source>
</evidence>
<protein>
    <recommendedName>
        <fullName evidence="2">Cell shape-determining protein MreC</fullName>
    </recommendedName>
    <alternativeName>
        <fullName evidence="4">Cell shape protein MreC</fullName>
    </alternativeName>
</protein>
<evidence type="ECO:0000313" key="7">
    <source>
        <dbReference type="Proteomes" id="UP000530928"/>
    </source>
</evidence>
<name>A0A7W0CM57_9ACTN</name>
<organism evidence="6 7">
    <name type="scientific">Nonomuraea soli</name>
    <dbReference type="NCBI Taxonomy" id="1032476"/>
    <lineage>
        <taxon>Bacteria</taxon>
        <taxon>Bacillati</taxon>
        <taxon>Actinomycetota</taxon>
        <taxon>Actinomycetes</taxon>
        <taxon>Streptosporangiales</taxon>
        <taxon>Streptosporangiaceae</taxon>
        <taxon>Nonomuraea</taxon>
    </lineage>
</organism>
<dbReference type="InterPro" id="IPR007221">
    <property type="entry name" value="MreC"/>
</dbReference>
<dbReference type="Gene3D" id="2.40.10.340">
    <property type="entry name" value="Rod shape-determining protein MreC, domain 1"/>
    <property type="match status" value="1"/>
</dbReference>
<accession>A0A7W0CM57</accession>
<dbReference type="InterPro" id="IPR042177">
    <property type="entry name" value="Cell/Rod_1"/>
</dbReference>
<evidence type="ECO:0000313" key="6">
    <source>
        <dbReference type="EMBL" id="MBA2893703.1"/>
    </source>
</evidence>
<dbReference type="EMBL" id="JACDUR010000005">
    <property type="protein sequence ID" value="MBA2893703.1"/>
    <property type="molecule type" value="Genomic_DNA"/>
</dbReference>
<dbReference type="PANTHER" id="PTHR34138">
    <property type="entry name" value="CELL SHAPE-DETERMINING PROTEIN MREC"/>
    <property type="match status" value="1"/>
</dbReference>
<sequence>MRRPVVLVAGLVLAAGAVAVLDRVTPLREAVSAVYGTAESLVRVPGDLRPVEEENARLRAEVLALRQAAQDGAGGSTGSGAGKSAGVGTHVVGFGDGGRTVTIDAGGLPTDVTVVDRHGLFGRVTWSGPATATVTLLTDDATSFGVRMTGSREIGVASGVVSGVPGRRLLRMRLLNAHAPLRAGDLVETLGSAGRRPWEPGVPVGRVLSVEDTPGAPTRIALVEPLAGLTAPGLLTVIAPAGGRP</sequence>
<comment type="caution">
    <text evidence="6">The sequence shown here is derived from an EMBL/GenBank/DDBJ whole genome shotgun (WGS) entry which is preliminary data.</text>
</comment>
<dbReference type="Gene3D" id="2.40.10.350">
    <property type="entry name" value="Rod shape-determining protein MreC, domain 2"/>
    <property type="match status" value="1"/>
</dbReference>
<reference evidence="6 7" key="1">
    <citation type="submission" date="2020-07" db="EMBL/GenBank/DDBJ databases">
        <title>Genomic Encyclopedia of Type Strains, Phase IV (KMG-IV): sequencing the most valuable type-strain genomes for metagenomic binning, comparative biology and taxonomic classification.</title>
        <authorList>
            <person name="Goeker M."/>
        </authorList>
    </citation>
    <scope>NUCLEOTIDE SEQUENCE [LARGE SCALE GENOMIC DNA]</scope>
    <source>
        <strain evidence="6 7">DSM 45533</strain>
    </source>
</reference>
<evidence type="ECO:0000256" key="2">
    <source>
        <dbReference type="ARBA" id="ARBA00013855"/>
    </source>
</evidence>
<evidence type="ECO:0000256" key="1">
    <source>
        <dbReference type="ARBA" id="ARBA00009369"/>
    </source>
</evidence>
<keyword evidence="7" id="KW-1185">Reference proteome</keyword>